<keyword evidence="3 5" id="KW-1133">Transmembrane helix</keyword>
<gene>
    <name evidence="6" type="ORF">M7I_2568</name>
</gene>
<keyword evidence="4 5" id="KW-0472">Membrane</keyword>
<protein>
    <submittedName>
        <fullName evidence="6">Uncharacterized protein</fullName>
    </submittedName>
</protein>
<dbReference type="Proteomes" id="UP000005446">
    <property type="component" value="Unassembled WGS sequence"/>
</dbReference>
<dbReference type="AlphaFoldDB" id="H0EJ44"/>
<reference evidence="6 7" key="1">
    <citation type="journal article" date="2012" name="Eukaryot. Cell">
        <title>Genome sequence of the fungus Glarea lozoyensis: the first genome sequence of a species from the Helotiaceae family.</title>
        <authorList>
            <person name="Youssar L."/>
            <person name="Gruening B.A."/>
            <person name="Erxleben A."/>
            <person name="Guenther S."/>
            <person name="Huettel W."/>
        </authorList>
    </citation>
    <scope>NUCLEOTIDE SEQUENCE [LARGE SCALE GENOMIC DNA]</scope>
    <source>
        <strain evidence="7">ATCC 74030 / MF5533</strain>
    </source>
</reference>
<feature type="transmembrane region" description="Helical" evidence="5">
    <location>
        <begin position="54"/>
        <end position="75"/>
    </location>
</feature>
<dbReference type="SUPFAM" id="SSF103473">
    <property type="entry name" value="MFS general substrate transporter"/>
    <property type="match status" value="1"/>
</dbReference>
<evidence type="ECO:0000313" key="6">
    <source>
        <dbReference type="EMBL" id="EHL01477.1"/>
    </source>
</evidence>
<organism evidence="6 7">
    <name type="scientific">Glarea lozoyensis (strain ATCC 74030 / MF5533)</name>
    <dbReference type="NCBI Taxonomy" id="1104152"/>
    <lineage>
        <taxon>Eukaryota</taxon>
        <taxon>Fungi</taxon>
        <taxon>Dikarya</taxon>
        <taxon>Ascomycota</taxon>
        <taxon>Pezizomycotina</taxon>
        <taxon>Leotiomycetes</taxon>
        <taxon>Helotiales</taxon>
        <taxon>Helotiaceae</taxon>
        <taxon>Glarea</taxon>
    </lineage>
</organism>
<dbReference type="EMBL" id="AGUE01000053">
    <property type="protein sequence ID" value="EHL01477.1"/>
    <property type="molecule type" value="Genomic_DNA"/>
</dbReference>
<comment type="subcellular location">
    <subcellularLocation>
        <location evidence="1">Membrane</location>
        <topology evidence="1">Multi-pass membrane protein</topology>
    </subcellularLocation>
</comment>
<dbReference type="GO" id="GO:0022857">
    <property type="term" value="F:transmembrane transporter activity"/>
    <property type="evidence" value="ECO:0007669"/>
    <property type="project" value="TreeGrafter"/>
</dbReference>
<dbReference type="GO" id="GO:0005886">
    <property type="term" value="C:plasma membrane"/>
    <property type="evidence" value="ECO:0007669"/>
    <property type="project" value="TreeGrafter"/>
</dbReference>
<proteinExistence type="predicted"/>
<evidence type="ECO:0000256" key="3">
    <source>
        <dbReference type="ARBA" id="ARBA00022989"/>
    </source>
</evidence>
<dbReference type="InterPro" id="IPR036259">
    <property type="entry name" value="MFS_trans_sf"/>
</dbReference>
<evidence type="ECO:0000313" key="7">
    <source>
        <dbReference type="Proteomes" id="UP000005446"/>
    </source>
</evidence>
<name>H0EJ44_GLAL7</name>
<dbReference type="PANTHER" id="PTHR23501:SF195">
    <property type="entry name" value="PEP5"/>
    <property type="match status" value="1"/>
</dbReference>
<keyword evidence="2 5" id="KW-0812">Transmembrane</keyword>
<dbReference type="InParanoid" id="H0EJ44"/>
<feature type="transmembrane region" description="Helical" evidence="5">
    <location>
        <begin position="26"/>
        <end position="45"/>
    </location>
</feature>
<evidence type="ECO:0000256" key="1">
    <source>
        <dbReference type="ARBA" id="ARBA00004141"/>
    </source>
</evidence>
<keyword evidence="7" id="KW-1185">Reference proteome</keyword>
<dbReference type="HOGENOM" id="CLU_1372325_0_0_1"/>
<accession>H0EJ44</accession>
<dbReference type="OrthoDB" id="2587356at2759"/>
<feature type="transmembrane region" description="Helical" evidence="5">
    <location>
        <begin position="87"/>
        <end position="110"/>
    </location>
</feature>
<sequence>MEDIFATAIFHGNGASDAVSNYDLKSPLLVTFVLFLIVTICYANINPSMNHAQIGFNIIAGIGQTGPLMVLPALIQFTSPHAFLSTATGLAFSARALGGAFGSAILNTIINSELSRSYARKVSAAALNAGLPTTSIPELLEAFASGKGFESIPGINAGILREATITSREVYARAYRLAWSTSVTGIEPYNRLPLYIQWA</sequence>
<evidence type="ECO:0000256" key="4">
    <source>
        <dbReference type="ARBA" id="ARBA00023136"/>
    </source>
</evidence>
<dbReference type="PANTHER" id="PTHR23501">
    <property type="entry name" value="MAJOR FACILITATOR SUPERFAMILY"/>
    <property type="match status" value="1"/>
</dbReference>
<evidence type="ECO:0000256" key="5">
    <source>
        <dbReference type="SAM" id="Phobius"/>
    </source>
</evidence>
<comment type="caution">
    <text evidence="6">The sequence shown here is derived from an EMBL/GenBank/DDBJ whole genome shotgun (WGS) entry which is preliminary data.</text>
</comment>
<evidence type="ECO:0000256" key="2">
    <source>
        <dbReference type="ARBA" id="ARBA00022692"/>
    </source>
</evidence>